<evidence type="ECO:0000256" key="6">
    <source>
        <dbReference type="ARBA" id="ARBA00023146"/>
    </source>
</evidence>
<keyword evidence="6 7" id="KW-0030">Aminoacyl-tRNA synthetase</keyword>
<evidence type="ECO:0000313" key="10">
    <source>
        <dbReference type="Proteomes" id="UP000061018"/>
    </source>
</evidence>
<gene>
    <name evidence="7 9" type="primary">aspS</name>
    <name evidence="9" type="ORF">SAM23877_3860</name>
</gene>
<comment type="similarity">
    <text evidence="1 7">Belongs to the class-II aminoacyl-tRNA synthetase family. Type 1 subfamily.</text>
</comment>
<evidence type="ECO:0000256" key="1">
    <source>
        <dbReference type="ARBA" id="ARBA00006303"/>
    </source>
</evidence>
<feature type="binding site" evidence="7">
    <location>
        <begin position="221"/>
        <end position="223"/>
    </location>
    <ligand>
        <name>ATP</name>
        <dbReference type="ChEBI" id="CHEBI:30616"/>
    </ligand>
</feature>
<feature type="binding site" evidence="7">
    <location>
        <position position="487"/>
    </location>
    <ligand>
        <name>L-aspartate</name>
        <dbReference type="ChEBI" id="CHEBI:29991"/>
    </ligand>
</feature>
<feature type="binding site" evidence="7">
    <location>
        <position position="221"/>
    </location>
    <ligand>
        <name>L-aspartate</name>
        <dbReference type="ChEBI" id="CHEBI:29991"/>
    </ligand>
</feature>
<dbReference type="STRING" id="1889.SAM40697_3506"/>
<dbReference type="InterPro" id="IPR047089">
    <property type="entry name" value="Asp-tRNA-ligase_1_N"/>
</dbReference>
<dbReference type="InterPro" id="IPR029351">
    <property type="entry name" value="GAD_dom"/>
</dbReference>
<feature type="binding site" evidence="7">
    <location>
        <position position="480"/>
    </location>
    <ligand>
        <name>ATP</name>
        <dbReference type="ChEBI" id="CHEBI:30616"/>
    </ligand>
</feature>
<dbReference type="InterPro" id="IPR004365">
    <property type="entry name" value="NA-bd_OB_tRNA"/>
</dbReference>
<dbReference type="PROSITE" id="PS50862">
    <property type="entry name" value="AA_TRNA_LIGASE_II"/>
    <property type="match status" value="1"/>
</dbReference>
<evidence type="ECO:0000259" key="8">
    <source>
        <dbReference type="PROSITE" id="PS50862"/>
    </source>
</evidence>
<dbReference type="CDD" id="cd04317">
    <property type="entry name" value="EcAspRS_like_N"/>
    <property type="match status" value="1"/>
</dbReference>
<dbReference type="InterPro" id="IPR045864">
    <property type="entry name" value="aa-tRNA-synth_II/BPL/LPL"/>
</dbReference>
<dbReference type="CDD" id="cd00777">
    <property type="entry name" value="AspRS_core"/>
    <property type="match status" value="1"/>
</dbReference>
<dbReference type="KEGG" id="samb:SAM23877_3860"/>
<feature type="binding site" evidence="7">
    <location>
        <position position="175"/>
    </location>
    <ligand>
        <name>L-aspartate</name>
        <dbReference type="ChEBI" id="CHEBI:29991"/>
    </ligand>
</feature>
<dbReference type="EMBL" id="CP012382">
    <property type="protein sequence ID" value="AKZ56905.1"/>
    <property type="molecule type" value="Genomic_DNA"/>
</dbReference>
<evidence type="ECO:0000256" key="2">
    <source>
        <dbReference type="ARBA" id="ARBA00022598"/>
    </source>
</evidence>
<comment type="subunit">
    <text evidence="7">Homodimer.</text>
</comment>
<dbReference type="EC" id="6.1.1.12" evidence="7"/>
<comment type="function">
    <text evidence="7">Catalyzes the attachment of L-aspartate to tRNA(Asp) in a two-step reaction: L-aspartate is first activated by ATP to form Asp-AMP and then transferred to the acceptor end of tRNA(Asp).</text>
</comment>
<evidence type="ECO:0000256" key="4">
    <source>
        <dbReference type="ARBA" id="ARBA00022840"/>
    </source>
</evidence>
<dbReference type="InterPro" id="IPR004524">
    <property type="entry name" value="Asp-tRNA-ligase_1"/>
</dbReference>
<dbReference type="InterPro" id="IPR002312">
    <property type="entry name" value="Asp/Asn-tRNA-synth_IIb"/>
</dbReference>
<dbReference type="Gene3D" id="2.40.50.140">
    <property type="entry name" value="Nucleic acid-binding proteins"/>
    <property type="match status" value="1"/>
</dbReference>
<reference evidence="10" key="1">
    <citation type="journal article" date="2015" name="J. Biotechnol.">
        <title>Complete genome sequence of Streptomyces ambofaciens ATCC 23877, the spiramycin producer.</title>
        <authorList>
            <person name="Thibessard A."/>
            <person name="Haas D."/>
            <person name="Gerbaud C."/>
            <person name="Aigle B."/>
            <person name="Lautru S."/>
            <person name="Pernodet J.L."/>
            <person name="Leblond P."/>
        </authorList>
    </citation>
    <scope>NUCLEOTIDE SEQUENCE [LARGE SCALE GENOMIC DNA]</scope>
    <source>
        <strain evidence="10">ATCC 23877 / 3486 / DSM 40053 / JCM 4204 / NBRC 12836 / NRRL B-2516</strain>
    </source>
</reference>
<dbReference type="NCBIfam" id="TIGR00459">
    <property type="entry name" value="aspS_bact"/>
    <property type="match status" value="1"/>
</dbReference>
<comment type="catalytic activity">
    <reaction evidence="7">
        <text>tRNA(Asp) + L-aspartate + ATP = L-aspartyl-tRNA(Asp) + AMP + diphosphate</text>
        <dbReference type="Rhea" id="RHEA:19649"/>
        <dbReference type="Rhea" id="RHEA-COMP:9660"/>
        <dbReference type="Rhea" id="RHEA-COMP:9678"/>
        <dbReference type="ChEBI" id="CHEBI:29991"/>
        <dbReference type="ChEBI" id="CHEBI:30616"/>
        <dbReference type="ChEBI" id="CHEBI:33019"/>
        <dbReference type="ChEBI" id="CHEBI:78442"/>
        <dbReference type="ChEBI" id="CHEBI:78516"/>
        <dbReference type="ChEBI" id="CHEBI:456215"/>
        <dbReference type="EC" id="6.1.1.12"/>
    </reaction>
</comment>
<dbReference type="PANTHER" id="PTHR22594">
    <property type="entry name" value="ASPARTYL/LYSYL-TRNA SYNTHETASE"/>
    <property type="match status" value="1"/>
</dbReference>
<dbReference type="SUPFAM" id="SSF55681">
    <property type="entry name" value="Class II aaRS and biotin synthetases"/>
    <property type="match status" value="1"/>
</dbReference>
<keyword evidence="5 7" id="KW-0648">Protein biosynthesis</keyword>
<dbReference type="NCBIfam" id="NF001750">
    <property type="entry name" value="PRK00476.1"/>
    <property type="match status" value="1"/>
</dbReference>
<keyword evidence="4 7" id="KW-0067">ATP-binding</keyword>
<dbReference type="GO" id="GO:0003676">
    <property type="term" value="F:nucleic acid binding"/>
    <property type="evidence" value="ECO:0007669"/>
    <property type="project" value="InterPro"/>
</dbReference>
<feature type="region of interest" description="Aspartate" evidence="7">
    <location>
        <begin position="199"/>
        <end position="202"/>
    </location>
</feature>
<dbReference type="RefSeq" id="WP_053134182.1">
    <property type="nucleotide sequence ID" value="NZ_CP012382.1"/>
</dbReference>
<dbReference type="GO" id="GO:0004815">
    <property type="term" value="F:aspartate-tRNA ligase activity"/>
    <property type="evidence" value="ECO:0007669"/>
    <property type="project" value="UniProtKB-UniRule"/>
</dbReference>
<dbReference type="AlphaFoldDB" id="A0A0K2AUU7"/>
<feature type="domain" description="Aminoacyl-transfer RNA synthetases class-II family profile" evidence="8">
    <location>
        <begin position="144"/>
        <end position="553"/>
    </location>
</feature>
<dbReference type="InterPro" id="IPR004115">
    <property type="entry name" value="GAD-like_sf"/>
</dbReference>
<dbReference type="InterPro" id="IPR006195">
    <property type="entry name" value="aa-tRNA-synth_II"/>
</dbReference>
<dbReference type="GO" id="GO:0005524">
    <property type="term" value="F:ATP binding"/>
    <property type="evidence" value="ECO:0007669"/>
    <property type="project" value="UniProtKB-UniRule"/>
</dbReference>
<dbReference type="Proteomes" id="UP000061018">
    <property type="component" value="Chromosome"/>
</dbReference>
<dbReference type="Pfam" id="PF02938">
    <property type="entry name" value="GAD"/>
    <property type="match status" value="1"/>
</dbReference>
<feature type="binding site" evidence="7">
    <location>
        <begin position="532"/>
        <end position="535"/>
    </location>
    <ligand>
        <name>ATP</name>
        <dbReference type="ChEBI" id="CHEBI:30616"/>
    </ligand>
</feature>
<dbReference type="GO" id="GO:0005737">
    <property type="term" value="C:cytoplasm"/>
    <property type="evidence" value="ECO:0007669"/>
    <property type="project" value="UniProtKB-SubCell"/>
</dbReference>
<dbReference type="SUPFAM" id="SSF55261">
    <property type="entry name" value="GAD domain-like"/>
    <property type="match status" value="1"/>
</dbReference>
<dbReference type="GO" id="GO:0006422">
    <property type="term" value="P:aspartyl-tRNA aminoacylation"/>
    <property type="evidence" value="ECO:0007669"/>
    <property type="project" value="UniProtKB-UniRule"/>
</dbReference>
<dbReference type="Gene3D" id="3.30.1360.30">
    <property type="entry name" value="GAD-like domain"/>
    <property type="match status" value="1"/>
</dbReference>
<dbReference type="Gene3D" id="3.30.930.10">
    <property type="entry name" value="Bira Bifunctional Protein, Domain 2"/>
    <property type="match status" value="1"/>
</dbReference>
<feature type="binding site" evidence="7">
    <location>
        <position position="446"/>
    </location>
    <ligand>
        <name>L-aspartate</name>
        <dbReference type="ChEBI" id="CHEBI:29991"/>
    </ligand>
</feature>
<protein>
    <recommendedName>
        <fullName evidence="7">Aspartate--tRNA ligase</fullName>
        <ecNumber evidence="7">6.1.1.12</ecNumber>
    </recommendedName>
    <alternativeName>
        <fullName evidence="7">Aspartyl-tRNA synthetase</fullName>
        <shortName evidence="7">AspRS</shortName>
    </alternativeName>
</protein>
<dbReference type="Pfam" id="PF00152">
    <property type="entry name" value="tRNA-synt_2"/>
    <property type="match status" value="1"/>
</dbReference>
<dbReference type="InterPro" id="IPR004364">
    <property type="entry name" value="Aa-tRNA-synt_II"/>
</dbReference>
<keyword evidence="7" id="KW-0963">Cytoplasm</keyword>
<evidence type="ECO:0000313" key="9">
    <source>
        <dbReference type="EMBL" id="AKZ56905.1"/>
    </source>
</evidence>
<organism evidence="9 10">
    <name type="scientific">Streptomyces ambofaciens (strain ATCC 23877 / 3486 / DSM 40053 / JCM 4204 / NBRC 12836 / NRRL B-2516)</name>
    <dbReference type="NCBI Taxonomy" id="278992"/>
    <lineage>
        <taxon>Bacteria</taxon>
        <taxon>Bacillati</taxon>
        <taxon>Actinomycetota</taxon>
        <taxon>Actinomycetes</taxon>
        <taxon>Kitasatosporales</taxon>
        <taxon>Streptomycetaceae</taxon>
        <taxon>Streptomyces</taxon>
    </lineage>
</organism>
<comment type="caution">
    <text evidence="7">Lacks conserved residue(s) required for the propagation of feature annotation.</text>
</comment>
<evidence type="ECO:0000256" key="5">
    <source>
        <dbReference type="ARBA" id="ARBA00022917"/>
    </source>
</evidence>
<comment type="subcellular location">
    <subcellularLocation>
        <location evidence="7">Cytoplasm</location>
    </subcellularLocation>
</comment>
<dbReference type="Pfam" id="PF01336">
    <property type="entry name" value="tRNA_anti-codon"/>
    <property type="match status" value="1"/>
</dbReference>
<proteinExistence type="inferred from homology"/>
<accession>A0A0K2AUU7</accession>
<keyword evidence="3 7" id="KW-0547">Nucleotide-binding</keyword>
<evidence type="ECO:0000256" key="7">
    <source>
        <dbReference type="HAMAP-Rule" id="MF_00044"/>
    </source>
</evidence>
<keyword evidence="2 7" id="KW-0436">Ligase</keyword>
<dbReference type="InterPro" id="IPR012340">
    <property type="entry name" value="NA-bd_OB-fold"/>
</dbReference>
<dbReference type="PANTHER" id="PTHR22594:SF5">
    <property type="entry name" value="ASPARTATE--TRNA LIGASE, MITOCHONDRIAL"/>
    <property type="match status" value="1"/>
</dbReference>
<sequence length="587" mass="65768">MHRYRSHTCGELRSSDVGTDVRLSGWLHNRRDLGGILFIDLRDHYGITQLVARPGTEAYEALDKLTKESTVRVDGKVVSRGADNINSELPTGEVEVEVGEVELLGAAQPLPFTINTEDGVNEERRLEYRFLDLRRERMHRNIMLRTAVISAIRHKMVALGFNEMATPILTATSPEGARDFVVPSRLHAGRFYALPQAPQQFKQLLMISGFDRYFQIAPCFRDEDARADRSPGEFYQLDVEMSFVEQEDVFQPVERLMTELFTEFGGGREVTSPFPRIPFREAMLKYGSDKPDLRAKLELVDISDVFEGSEFKAFAGKHVRALAVPDVSGQPRKFFDQLGDYAVSQGAKGLAWVRVGEDGTLSGPIAKFLTEENVAELTKRLSLAAGHAVFFGAGEFDEVSKIMGAVRVEAAKRAGHFEENVFRFCWIVDFPMYEKDEDTGKIDFSHNPFSMPQGGMDALENQDPLDILAWQYDIVCNGVELSSGAIRNHEPDIMLKAFEIAGYDAETVEREFAGMLRAFRFGAPPHGGIAPGVDRIVMLLADEPNIRETIAFPLNGNAQDLMMGAPTELDESRLRELHLTVRKPQPK</sequence>
<dbReference type="InterPro" id="IPR047090">
    <property type="entry name" value="AspRS_core"/>
</dbReference>
<dbReference type="PRINTS" id="PR01042">
    <property type="entry name" value="TRNASYNTHASP"/>
</dbReference>
<name>A0A0K2AUU7_STRA7</name>
<dbReference type="HAMAP" id="MF_00044">
    <property type="entry name" value="Asp_tRNA_synth_type1"/>
    <property type="match status" value="1"/>
</dbReference>
<dbReference type="SUPFAM" id="SSF50249">
    <property type="entry name" value="Nucleic acid-binding proteins"/>
    <property type="match status" value="1"/>
</dbReference>
<evidence type="ECO:0000256" key="3">
    <source>
        <dbReference type="ARBA" id="ARBA00022741"/>
    </source>
</evidence>